<name>A0A8S5TN34_9CAUD</name>
<proteinExistence type="predicted"/>
<evidence type="ECO:0000259" key="1">
    <source>
        <dbReference type="PROSITE" id="PS50943"/>
    </source>
</evidence>
<dbReference type="EMBL" id="BK032863">
    <property type="protein sequence ID" value="DAF64543.1"/>
    <property type="molecule type" value="Genomic_DNA"/>
</dbReference>
<dbReference type="Gene3D" id="1.10.260.40">
    <property type="entry name" value="lambda repressor-like DNA-binding domains"/>
    <property type="match status" value="1"/>
</dbReference>
<accession>A0A8S5TN34</accession>
<dbReference type="SUPFAM" id="SSF47413">
    <property type="entry name" value="lambda repressor-like DNA-binding domains"/>
    <property type="match status" value="1"/>
</dbReference>
<protein>
    <recommendedName>
        <fullName evidence="1">HTH cro/C1-type domain-containing protein</fullName>
    </recommendedName>
</protein>
<dbReference type="CDD" id="cd00093">
    <property type="entry name" value="HTH_XRE"/>
    <property type="match status" value="1"/>
</dbReference>
<dbReference type="GO" id="GO:0003677">
    <property type="term" value="F:DNA binding"/>
    <property type="evidence" value="ECO:0007669"/>
    <property type="project" value="InterPro"/>
</dbReference>
<dbReference type="PROSITE" id="PS50943">
    <property type="entry name" value="HTH_CROC1"/>
    <property type="match status" value="1"/>
</dbReference>
<dbReference type="Pfam" id="PF05339">
    <property type="entry name" value="DUF739"/>
    <property type="match status" value="1"/>
</dbReference>
<organism evidence="2">
    <name type="scientific">Siphoviridae sp. ctFH16</name>
    <dbReference type="NCBI Taxonomy" id="2827817"/>
    <lineage>
        <taxon>Viruses</taxon>
        <taxon>Duplodnaviria</taxon>
        <taxon>Heunggongvirae</taxon>
        <taxon>Uroviricota</taxon>
        <taxon>Caudoviricetes</taxon>
    </lineage>
</organism>
<dbReference type="InterPro" id="IPR001387">
    <property type="entry name" value="Cro/C1-type_HTH"/>
</dbReference>
<dbReference type="InterPro" id="IPR010982">
    <property type="entry name" value="Lambda_DNA-bd_dom_sf"/>
</dbReference>
<evidence type="ECO:0000313" key="2">
    <source>
        <dbReference type="EMBL" id="DAF64543.1"/>
    </source>
</evidence>
<feature type="domain" description="HTH cro/C1-type" evidence="1">
    <location>
        <begin position="13"/>
        <end position="61"/>
    </location>
</feature>
<sequence>MYNYNKLLGRITELGMTKDDLAKKIGMSRTTLYYKLNCESEFTQEEIQRCAEVLDFPSQEIPLYFFNTNV</sequence>
<reference evidence="2" key="1">
    <citation type="journal article" date="2021" name="Proc. Natl. Acad. Sci. U.S.A.">
        <title>A Catalog of Tens of Thousands of Viruses from Human Metagenomes Reveals Hidden Associations with Chronic Diseases.</title>
        <authorList>
            <person name="Tisza M.J."/>
            <person name="Buck C.B."/>
        </authorList>
    </citation>
    <scope>NUCLEOTIDE SEQUENCE</scope>
    <source>
        <strain evidence="2">CtFH16</strain>
    </source>
</reference>
<dbReference type="InterPro" id="IPR008003">
    <property type="entry name" value="DUF739"/>
</dbReference>